<dbReference type="EMBL" id="JAAXOW010000001">
    <property type="protein sequence ID" value="NKX92246.1"/>
    <property type="molecule type" value="Genomic_DNA"/>
</dbReference>
<dbReference type="InterPro" id="IPR008984">
    <property type="entry name" value="SMAD_FHA_dom_sf"/>
</dbReference>
<name>A0A9X5F9E2_9MICO</name>
<dbReference type="Proteomes" id="UP000774283">
    <property type="component" value="Unassembled WGS sequence"/>
</dbReference>
<proteinExistence type="predicted"/>
<dbReference type="CDD" id="cd00060">
    <property type="entry name" value="FHA"/>
    <property type="match status" value="1"/>
</dbReference>
<reference evidence="4 5" key="1">
    <citation type="submission" date="2020-04" db="EMBL/GenBank/DDBJ databases">
        <title>MicrobeNet Type strains.</title>
        <authorList>
            <person name="Nicholson A.C."/>
        </authorList>
    </citation>
    <scope>NUCLEOTIDE SEQUENCE [LARGE SCALE GENOMIC DNA]</scope>
    <source>
        <strain evidence="4 5">ATCC BAA-789</strain>
    </source>
</reference>
<dbReference type="Pfam" id="PF00498">
    <property type="entry name" value="FHA"/>
    <property type="match status" value="1"/>
</dbReference>
<dbReference type="SMART" id="SM00240">
    <property type="entry name" value="FHA"/>
    <property type="match status" value="1"/>
</dbReference>
<evidence type="ECO:0000313" key="4">
    <source>
        <dbReference type="EMBL" id="NKX92246.1"/>
    </source>
</evidence>
<sequence>MTIFPELADDRAAGRLMTTLPEGATLDSVTWGMLTHNEIPGVAAVRRTQLDDRVELSFAAPGESLASRMDTPLTKDQVLALLDGMVEAVLAAGRHMIPTSALLYDPERVFVTADGAVTMICVPLDGSDHGDPVGFFKRVIFNLRYAPQDDTSYVSDLINVLGSSAAGDVSRLSRLLRATRVSEAAGRGATSSTQAPQQAPGGASPVVQTVGESAPLPEWGAPESASGAAPRAAGPGFAVPGGATVPAGQPVPAARAAATLEPEDEDHVSLAYLLQHYSKENKERYDRGRRARAAAKAAARAAAAETAGAVPAIATSAAAAAPPAPAAPSAPAALPAPPGALAGHAGGPVHPQGAGAVAAAPPAGVPTPEHAVPEETPLGYPRHAEPSAGQPAVQRFGLQDLSTGATVWLTKPITVVGRRRARVDIAVAGDTVSKKHAIVQVDGDTCSIIDNASTNGVEIDGVRIAPMEAVVLQPGARVGVGDVVLMLVDRAAW</sequence>
<dbReference type="SUPFAM" id="SSF49879">
    <property type="entry name" value="SMAD/FHA domain"/>
    <property type="match status" value="1"/>
</dbReference>
<dbReference type="Pfam" id="PF19909">
    <property type="entry name" value="DUF6382"/>
    <property type="match status" value="1"/>
</dbReference>
<feature type="compositionally biased region" description="Low complexity" evidence="2">
    <location>
        <begin position="339"/>
        <end position="362"/>
    </location>
</feature>
<dbReference type="InterPro" id="IPR045962">
    <property type="entry name" value="DUF6382"/>
</dbReference>
<evidence type="ECO:0000256" key="1">
    <source>
        <dbReference type="ARBA" id="ARBA00022553"/>
    </source>
</evidence>
<dbReference type="InterPro" id="IPR000253">
    <property type="entry name" value="FHA_dom"/>
</dbReference>
<accession>A0A9X5F9E2</accession>
<evidence type="ECO:0000313" key="5">
    <source>
        <dbReference type="Proteomes" id="UP000774283"/>
    </source>
</evidence>
<gene>
    <name evidence="4" type="ORF">HF995_02990</name>
</gene>
<dbReference type="Gene3D" id="2.60.200.20">
    <property type="match status" value="1"/>
</dbReference>
<protein>
    <submittedName>
        <fullName evidence="4">FHA domain-containing protein</fullName>
    </submittedName>
</protein>
<keyword evidence="5" id="KW-1185">Reference proteome</keyword>
<organism evidence="4 5">
    <name type="scientific">Sanguibacter hominis ATCC BAA-789</name>
    <dbReference type="NCBI Taxonomy" id="1312740"/>
    <lineage>
        <taxon>Bacteria</taxon>
        <taxon>Bacillati</taxon>
        <taxon>Actinomycetota</taxon>
        <taxon>Actinomycetes</taxon>
        <taxon>Micrococcales</taxon>
        <taxon>Sanguibacteraceae</taxon>
        <taxon>Sanguibacter</taxon>
    </lineage>
</organism>
<keyword evidence="1" id="KW-0597">Phosphoprotein</keyword>
<evidence type="ECO:0000256" key="2">
    <source>
        <dbReference type="SAM" id="MobiDB-lite"/>
    </source>
</evidence>
<feature type="compositionally biased region" description="Low complexity" evidence="2">
    <location>
        <begin position="220"/>
        <end position="245"/>
    </location>
</feature>
<evidence type="ECO:0000259" key="3">
    <source>
        <dbReference type="PROSITE" id="PS50006"/>
    </source>
</evidence>
<dbReference type="AlphaFoldDB" id="A0A9X5F9E2"/>
<feature type="domain" description="FHA" evidence="3">
    <location>
        <begin position="414"/>
        <end position="464"/>
    </location>
</feature>
<dbReference type="PROSITE" id="PS50006">
    <property type="entry name" value="FHA_DOMAIN"/>
    <property type="match status" value="1"/>
</dbReference>
<comment type="caution">
    <text evidence="4">The sequence shown here is derived from an EMBL/GenBank/DDBJ whole genome shotgun (WGS) entry which is preliminary data.</text>
</comment>
<dbReference type="RefSeq" id="WP_168446295.1">
    <property type="nucleotide sequence ID" value="NZ_JAAXOW010000001.1"/>
</dbReference>
<feature type="region of interest" description="Disordered" evidence="2">
    <location>
        <begin position="338"/>
        <end position="390"/>
    </location>
</feature>
<feature type="region of interest" description="Disordered" evidence="2">
    <location>
        <begin position="183"/>
        <end position="245"/>
    </location>
</feature>